<accession>A0A9P0H275</accession>
<dbReference type="AlphaFoldDB" id="A0A9P0H275"/>
<feature type="compositionally biased region" description="Basic and acidic residues" evidence="1">
    <location>
        <begin position="275"/>
        <end position="300"/>
    </location>
</feature>
<dbReference type="EMBL" id="OV725077">
    <property type="protein sequence ID" value="CAH1389747.1"/>
    <property type="molecule type" value="Genomic_DNA"/>
</dbReference>
<gene>
    <name evidence="2" type="ORF">NEZAVI_LOCUS1080</name>
</gene>
<evidence type="ECO:0000313" key="3">
    <source>
        <dbReference type="Proteomes" id="UP001152798"/>
    </source>
</evidence>
<organism evidence="2 3">
    <name type="scientific">Nezara viridula</name>
    <name type="common">Southern green stink bug</name>
    <name type="synonym">Cimex viridulus</name>
    <dbReference type="NCBI Taxonomy" id="85310"/>
    <lineage>
        <taxon>Eukaryota</taxon>
        <taxon>Metazoa</taxon>
        <taxon>Ecdysozoa</taxon>
        <taxon>Arthropoda</taxon>
        <taxon>Hexapoda</taxon>
        <taxon>Insecta</taxon>
        <taxon>Pterygota</taxon>
        <taxon>Neoptera</taxon>
        <taxon>Paraneoptera</taxon>
        <taxon>Hemiptera</taxon>
        <taxon>Heteroptera</taxon>
        <taxon>Panheteroptera</taxon>
        <taxon>Pentatomomorpha</taxon>
        <taxon>Pentatomoidea</taxon>
        <taxon>Pentatomidae</taxon>
        <taxon>Pentatominae</taxon>
        <taxon>Nezara</taxon>
    </lineage>
</organism>
<reference evidence="2" key="1">
    <citation type="submission" date="2022-01" db="EMBL/GenBank/DDBJ databases">
        <authorList>
            <person name="King R."/>
        </authorList>
    </citation>
    <scope>NUCLEOTIDE SEQUENCE</scope>
</reference>
<feature type="region of interest" description="Disordered" evidence="1">
    <location>
        <begin position="275"/>
        <end position="306"/>
    </location>
</feature>
<keyword evidence="3" id="KW-1185">Reference proteome</keyword>
<proteinExistence type="predicted"/>
<name>A0A9P0H275_NEZVI</name>
<sequence length="1177" mass="132580">MAKILRHFCGAIKRIRTRTITANINENEEMREKWVHTFINNNRQIVGNGIVWNTILRENLFLTKPIDPQNFLQNNHHVVPKVYWSFSFKDIVGQLWKKKKGNASTCGETKKKKKIPKPKCAKKKTKKKCSKTKKTCLDPKKKKDNKEAKNEDPCKAIAEKKVDPCKKKEDPCAEIKAKKADPGKKTKDPCKEKIDPCKKYEDPCKNADPCAKYAEKKDDPCKSLKEKIAAHSAKKEDPCKKNEDPCKNIKAKKSDPCAKGGGKKDDPCKNIKAKKADPCAKGGGNKEDPCKNIKAKKSDPCAKGGGKKFDPCKNIKAKKADPCSMGGGKKNDPCKNIKAKKADPCAKGGGKNDDPCKNIKAKKADPCSKGGGKKDDPCKNIKAKKADPCAKGGGKKDDPCKNIKAKKADPCAKGGGKKDDPCKNIKAKKADPCSKGGGKKDDPCKNIKAKKADPCAKGGGKKDDPCKNIKAKKADPCAKGGGKKDDPCKNIKAKKADPCSKGGGKKDDPCKNIKAKKADPCAKGGGKNDDPCKNIKAKKADPCAKGGGKKDDPCKNIKAKKADPCAKGGRRKNDPCAKIVKGIFLESFLLDNRSSNPLRKQYAITTLLTSNSGKFRSLFPSYSKLTVRGLKQLNRNSEIIDKSESKQWRIVNNKIMKENFIRTERNKARIKKGPIMPAPLPRFLLKLIDRARGELTNCIDHMSHCKKNIASQKFNFRKRIDSLRSLMGYDFDRDITSCKYHKKTLKTENENSKQFLLSFRLQQQNEGNTNHSIFDRLEPKPVEHGDICFLLSPTSFQTLFKYFFLDKVNNGNDLSNEIVHIKNKTVSGINSYTLPIINEFRKKSFEFNNRIFKILLKLDSYFRNASNDRSTWKYINSKEAKVSKISPRADFGMKLPEDKMWNAKYRFWKTYDESHKKITEMNQPIPYSKTISFLNVPDKSCCIPLIEALKRKVVKKCNFALISSCWDIDCNEFRIHSFKNEKSLEELERDDNLIQFNKQPSNSQSFNDNISNLDGTSESYIMFEKIGNHIYSFNNLGLLAYWSSNIGNCSNSQFDKISDSQQFNRSLDANADAMNILGSPMNSNGIQFFIDTEKCNRKKQGKKRKLPTCYDPDVESPIDDLYNQGEKYWPFYNECHKRIKDPNTYPPGGDPNANNMLFGHLEVWMMYMNFLYKINQS</sequence>
<dbReference type="Proteomes" id="UP001152798">
    <property type="component" value="Chromosome 1"/>
</dbReference>
<evidence type="ECO:0000256" key="1">
    <source>
        <dbReference type="SAM" id="MobiDB-lite"/>
    </source>
</evidence>
<dbReference type="OrthoDB" id="10546956at2759"/>
<evidence type="ECO:0000313" key="2">
    <source>
        <dbReference type="EMBL" id="CAH1389747.1"/>
    </source>
</evidence>
<protein>
    <submittedName>
        <fullName evidence="2">Uncharacterized protein</fullName>
    </submittedName>
</protein>